<dbReference type="RefSeq" id="WP_348716246.1">
    <property type="nucleotide sequence ID" value="NZ_CAXJIO010000011.1"/>
</dbReference>
<keyword evidence="1" id="KW-0732">Signal</keyword>
<proteinExistence type="predicted"/>
<gene>
    <name evidence="3" type="ORF">T190423A01A_20434</name>
</gene>
<feature type="domain" description="HMA" evidence="2">
    <location>
        <begin position="19"/>
        <end position="89"/>
    </location>
</feature>
<evidence type="ECO:0000313" key="4">
    <source>
        <dbReference type="Proteomes" id="UP001497527"/>
    </source>
</evidence>
<evidence type="ECO:0000256" key="1">
    <source>
        <dbReference type="SAM" id="SignalP"/>
    </source>
</evidence>
<sequence length="121" mass="13958">MKKVVLLIVVLFFSFTGFAQKKNAKVTLEVDGVCMMCKNRIEKAALNIKGVKFANWNVKTHQLMVIMDERKTNIKAVKQKMADVGHDTKEIKATDEAYNNLHPCCKYRDEEIKKDHQKEKS</sequence>
<dbReference type="PROSITE" id="PS50846">
    <property type="entry name" value="HMA_2"/>
    <property type="match status" value="1"/>
</dbReference>
<dbReference type="Gene3D" id="3.30.70.100">
    <property type="match status" value="1"/>
</dbReference>
<dbReference type="Pfam" id="PF00403">
    <property type="entry name" value="HMA"/>
    <property type="match status" value="1"/>
</dbReference>
<dbReference type="InterPro" id="IPR006121">
    <property type="entry name" value="HMA_dom"/>
</dbReference>
<evidence type="ECO:0000259" key="2">
    <source>
        <dbReference type="PROSITE" id="PS50846"/>
    </source>
</evidence>
<dbReference type="InterPro" id="IPR036163">
    <property type="entry name" value="HMA_dom_sf"/>
</dbReference>
<evidence type="ECO:0000313" key="3">
    <source>
        <dbReference type="EMBL" id="CAL2102683.1"/>
    </source>
</evidence>
<dbReference type="EMBL" id="CAXJIO010000011">
    <property type="protein sequence ID" value="CAL2102683.1"/>
    <property type="molecule type" value="Genomic_DNA"/>
</dbReference>
<keyword evidence="4" id="KW-1185">Reference proteome</keyword>
<dbReference type="SUPFAM" id="SSF55008">
    <property type="entry name" value="HMA, heavy metal-associated domain"/>
    <property type="match status" value="1"/>
</dbReference>
<feature type="signal peptide" evidence="1">
    <location>
        <begin position="1"/>
        <end position="19"/>
    </location>
</feature>
<comment type="caution">
    <text evidence="3">The sequence shown here is derived from an EMBL/GenBank/DDBJ whole genome shotgun (WGS) entry which is preliminary data.</text>
</comment>
<protein>
    <submittedName>
        <fullName evidence="3">Periplasmic mercuric ion binding protein</fullName>
    </submittedName>
</protein>
<reference evidence="3 4" key="1">
    <citation type="submission" date="2024-05" db="EMBL/GenBank/DDBJ databases">
        <authorList>
            <person name="Duchaud E."/>
        </authorList>
    </citation>
    <scope>NUCLEOTIDE SEQUENCE [LARGE SCALE GENOMIC DNA]</scope>
    <source>
        <strain evidence="3">Ena-SAMPLE-TAB-13-05-2024-13:56:06:370-140308</strain>
    </source>
</reference>
<feature type="chain" id="PRO_5045194119" evidence="1">
    <location>
        <begin position="20"/>
        <end position="121"/>
    </location>
</feature>
<dbReference type="Proteomes" id="UP001497527">
    <property type="component" value="Unassembled WGS sequence"/>
</dbReference>
<name>A0ABM9PB40_9FLAO</name>
<dbReference type="CDD" id="cd00371">
    <property type="entry name" value="HMA"/>
    <property type="match status" value="1"/>
</dbReference>
<accession>A0ABM9PB40</accession>
<organism evidence="3 4">
    <name type="scientific">Tenacibaculum polynesiense</name>
    <dbReference type="NCBI Taxonomy" id="3137857"/>
    <lineage>
        <taxon>Bacteria</taxon>
        <taxon>Pseudomonadati</taxon>
        <taxon>Bacteroidota</taxon>
        <taxon>Flavobacteriia</taxon>
        <taxon>Flavobacteriales</taxon>
        <taxon>Flavobacteriaceae</taxon>
        <taxon>Tenacibaculum</taxon>
    </lineage>
</organism>